<dbReference type="EMBL" id="BNAY01000005">
    <property type="protein sequence ID" value="GHH22188.1"/>
    <property type="molecule type" value="Genomic_DNA"/>
</dbReference>
<dbReference type="Proteomes" id="UP000635387">
    <property type="component" value="Unassembled WGS sequence"/>
</dbReference>
<reference evidence="4" key="1">
    <citation type="journal article" date="2019" name="Int. J. Syst. Evol. Microbiol.">
        <title>The Global Catalogue of Microorganisms (GCM) 10K type strain sequencing project: providing services to taxonomists for standard genome sequencing and annotation.</title>
        <authorList>
            <consortium name="The Broad Institute Genomics Platform"/>
            <consortium name="The Broad Institute Genome Sequencing Center for Infectious Disease"/>
            <person name="Wu L."/>
            <person name="Ma J."/>
        </authorList>
    </citation>
    <scope>NUCLEOTIDE SEQUENCE [LARGE SCALE GENOMIC DNA]</scope>
    <source>
        <strain evidence="4">CGMCC 4.7683</strain>
    </source>
</reference>
<evidence type="ECO:0000256" key="2">
    <source>
        <dbReference type="SAM" id="SignalP"/>
    </source>
</evidence>
<evidence type="ECO:0000256" key="1">
    <source>
        <dbReference type="SAM" id="MobiDB-lite"/>
    </source>
</evidence>
<protein>
    <recommendedName>
        <fullName evidence="5">DUF3558 domain-containing protein</fullName>
    </recommendedName>
</protein>
<keyword evidence="2" id="KW-0732">Signal</keyword>
<feature type="chain" id="PRO_5045236914" description="DUF3558 domain-containing protein" evidence="2">
    <location>
        <begin position="19"/>
        <end position="201"/>
    </location>
</feature>
<feature type="signal peptide" evidence="2">
    <location>
        <begin position="1"/>
        <end position="18"/>
    </location>
</feature>
<dbReference type="Pfam" id="PF12079">
    <property type="entry name" value="DUF3558"/>
    <property type="match status" value="1"/>
</dbReference>
<dbReference type="RefSeq" id="WP_191256347.1">
    <property type="nucleotide sequence ID" value="NZ_BNAY01000005.1"/>
</dbReference>
<evidence type="ECO:0008006" key="5">
    <source>
        <dbReference type="Google" id="ProtNLM"/>
    </source>
</evidence>
<dbReference type="PROSITE" id="PS51257">
    <property type="entry name" value="PROKAR_LIPOPROTEIN"/>
    <property type="match status" value="1"/>
</dbReference>
<keyword evidence="4" id="KW-1185">Reference proteome</keyword>
<evidence type="ECO:0000313" key="3">
    <source>
        <dbReference type="EMBL" id="GHH22188.1"/>
    </source>
</evidence>
<evidence type="ECO:0000313" key="4">
    <source>
        <dbReference type="Proteomes" id="UP000635387"/>
    </source>
</evidence>
<feature type="compositionally biased region" description="Polar residues" evidence="1">
    <location>
        <begin position="27"/>
        <end position="38"/>
    </location>
</feature>
<name>A0ABQ3LPE0_9PSEU</name>
<accession>A0ABQ3LPE0</accession>
<proteinExistence type="predicted"/>
<feature type="region of interest" description="Disordered" evidence="1">
    <location>
        <begin position="27"/>
        <end position="47"/>
    </location>
</feature>
<gene>
    <name evidence="3" type="ORF">GCM10017790_43660</name>
</gene>
<sequence length="201" mass="20345">MRRLIIAATITCTTLLFATACNGDKTSGNPAPAPTSSAGLPRAGAPAVQSPLKTDLLATDPCGAASKTEVESVGGALQSAEAEDIAGGRGCAWIFAGFAGDVSGALNVSQPDGLSHLYALKAQGSGVTTFKPLQDIAGHSAVEYANGGEGQGACQLAVGLRDDMTYVLVTQLRGGNPYLDDPCGLSVKIAEFAIQHLKAVQ</sequence>
<organism evidence="3 4">
    <name type="scientific">Amycolatopsis oliviviridis</name>
    <dbReference type="NCBI Taxonomy" id="1471590"/>
    <lineage>
        <taxon>Bacteria</taxon>
        <taxon>Bacillati</taxon>
        <taxon>Actinomycetota</taxon>
        <taxon>Actinomycetes</taxon>
        <taxon>Pseudonocardiales</taxon>
        <taxon>Pseudonocardiaceae</taxon>
        <taxon>Amycolatopsis</taxon>
    </lineage>
</organism>
<comment type="caution">
    <text evidence="3">The sequence shown here is derived from an EMBL/GenBank/DDBJ whole genome shotgun (WGS) entry which is preliminary data.</text>
</comment>
<dbReference type="InterPro" id="IPR024520">
    <property type="entry name" value="DUF3558"/>
</dbReference>